<dbReference type="InterPro" id="IPR000515">
    <property type="entry name" value="MetI-like"/>
</dbReference>
<evidence type="ECO:0000256" key="4">
    <source>
        <dbReference type="ARBA" id="ARBA00022692"/>
    </source>
</evidence>
<dbReference type="InterPro" id="IPR035906">
    <property type="entry name" value="MetI-like_sf"/>
</dbReference>
<dbReference type="SUPFAM" id="SSF161098">
    <property type="entry name" value="MetI-like"/>
    <property type="match status" value="1"/>
</dbReference>
<dbReference type="CDD" id="cd06261">
    <property type="entry name" value="TM_PBP2"/>
    <property type="match status" value="1"/>
</dbReference>
<dbReference type="PANTHER" id="PTHR43227">
    <property type="entry name" value="BLL4140 PROTEIN"/>
    <property type="match status" value="1"/>
</dbReference>
<feature type="transmembrane region" description="Helical" evidence="7">
    <location>
        <begin position="173"/>
        <end position="198"/>
    </location>
</feature>
<evidence type="ECO:0000313" key="10">
    <source>
        <dbReference type="Proteomes" id="UP000317638"/>
    </source>
</evidence>
<sequence>MKAQPITSARKDVRRSRPQVSPAEVARRKLYWPLLAPALLIYVGLLVAPALYGVYVSFTEWSGRGEAPVWVGLANYARLTRDELFRTAFLNTLAILVISGAGVFLLTFVLASVLREVRWSRTALSILFFPFLLSPIAVGIALSLLLSPNGLFNAGLRSVGLGELVKAWLTPDLIFRVILIGLVWVSVGYYLTLMMSAIGRVPRYYYEAAELDGAGRISTFFNVTLPLTWDVVTISAVLWCINAIKVFEFIIGFTGNGDAPPPQARTLTIAQFLATTGGRNPQYALGLGSAMAVVMVLLISVFVVAVRRLMRRESLEF</sequence>
<dbReference type="Gene3D" id="1.10.3720.10">
    <property type="entry name" value="MetI-like"/>
    <property type="match status" value="1"/>
</dbReference>
<dbReference type="AlphaFoldDB" id="A0A553K2H8"/>
<dbReference type="PANTHER" id="PTHR43227:SF11">
    <property type="entry name" value="BLL4140 PROTEIN"/>
    <property type="match status" value="1"/>
</dbReference>
<comment type="caution">
    <text evidence="9">The sequence shown here is derived from an EMBL/GenBank/DDBJ whole genome shotgun (WGS) entry which is preliminary data.</text>
</comment>
<evidence type="ECO:0000256" key="5">
    <source>
        <dbReference type="ARBA" id="ARBA00022989"/>
    </source>
</evidence>
<dbReference type="Proteomes" id="UP000317638">
    <property type="component" value="Unassembled WGS sequence"/>
</dbReference>
<keyword evidence="4 7" id="KW-0812">Transmembrane</keyword>
<comment type="similarity">
    <text evidence="7">Belongs to the binding-protein-dependent transport system permease family.</text>
</comment>
<proteinExistence type="inferred from homology"/>
<dbReference type="Pfam" id="PF00528">
    <property type="entry name" value="BPD_transp_1"/>
    <property type="match status" value="1"/>
</dbReference>
<feature type="transmembrane region" description="Helical" evidence="7">
    <location>
        <begin position="126"/>
        <end position="146"/>
    </location>
</feature>
<feature type="transmembrane region" description="Helical" evidence="7">
    <location>
        <begin position="88"/>
        <end position="114"/>
    </location>
</feature>
<reference evidence="9 10" key="1">
    <citation type="submission" date="2019-07" db="EMBL/GenBank/DDBJ databases">
        <authorList>
            <person name="Zhou L.-Y."/>
        </authorList>
    </citation>
    <scope>NUCLEOTIDE SEQUENCE [LARGE SCALE GENOMIC DNA]</scope>
    <source>
        <strain evidence="9 10">YIM 101269</strain>
    </source>
</reference>
<feature type="transmembrane region" description="Helical" evidence="7">
    <location>
        <begin position="219"/>
        <end position="244"/>
    </location>
</feature>
<protein>
    <submittedName>
        <fullName evidence="9">Sugar ABC transporter permease</fullName>
    </submittedName>
</protein>
<feature type="transmembrane region" description="Helical" evidence="7">
    <location>
        <begin position="283"/>
        <end position="306"/>
    </location>
</feature>
<evidence type="ECO:0000256" key="2">
    <source>
        <dbReference type="ARBA" id="ARBA00022448"/>
    </source>
</evidence>
<dbReference type="GO" id="GO:0055085">
    <property type="term" value="P:transmembrane transport"/>
    <property type="evidence" value="ECO:0007669"/>
    <property type="project" value="InterPro"/>
</dbReference>
<dbReference type="GO" id="GO:0005886">
    <property type="term" value="C:plasma membrane"/>
    <property type="evidence" value="ECO:0007669"/>
    <property type="project" value="UniProtKB-SubCell"/>
</dbReference>
<gene>
    <name evidence="9" type="ORF">FOJ82_07335</name>
</gene>
<keyword evidence="10" id="KW-1185">Reference proteome</keyword>
<dbReference type="InterPro" id="IPR050809">
    <property type="entry name" value="UgpAE/MalFG_permease"/>
</dbReference>
<dbReference type="PROSITE" id="PS50928">
    <property type="entry name" value="ABC_TM1"/>
    <property type="match status" value="1"/>
</dbReference>
<accession>A0A553K2H8</accession>
<evidence type="ECO:0000256" key="1">
    <source>
        <dbReference type="ARBA" id="ARBA00004651"/>
    </source>
</evidence>
<feature type="domain" description="ABC transmembrane type-1" evidence="8">
    <location>
        <begin position="89"/>
        <end position="306"/>
    </location>
</feature>
<keyword evidence="6 7" id="KW-0472">Membrane</keyword>
<keyword evidence="2 7" id="KW-0813">Transport</keyword>
<name>A0A553K2H8_9ACTN</name>
<keyword evidence="5 7" id="KW-1133">Transmembrane helix</keyword>
<feature type="transmembrane region" description="Helical" evidence="7">
    <location>
        <begin position="30"/>
        <end position="52"/>
    </location>
</feature>
<evidence type="ECO:0000313" key="9">
    <source>
        <dbReference type="EMBL" id="TRY18912.1"/>
    </source>
</evidence>
<dbReference type="EMBL" id="VKKG01000002">
    <property type="protein sequence ID" value="TRY18912.1"/>
    <property type="molecule type" value="Genomic_DNA"/>
</dbReference>
<dbReference type="RefSeq" id="WP_143937804.1">
    <property type="nucleotide sequence ID" value="NZ_VKKG01000002.1"/>
</dbReference>
<organism evidence="9 10">
    <name type="scientific">Tessaracoccus rhinocerotis</name>
    <dbReference type="NCBI Taxonomy" id="1689449"/>
    <lineage>
        <taxon>Bacteria</taxon>
        <taxon>Bacillati</taxon>
        <taxon>Actinomycetota</taxon>
        <taxon>Actinomycetes</taxon>
        <taxon>Propionibacteriales</taxon>
        <taxon>Propionibacteriaceae</taxon>
        <taxon>Tessaracoccus</taxon>
    </lineage>
</organism>
<evidence type="ECO:0000256" key="6">
    <source>
        <dbReference type="ARBA" id="ARBA00023136"/>
    </source>
</evidence>
<evidence type="ECO:0000259" key="8">
    <source>
        <dbReference type="PROSITE" id="PS50928"/>
    </source>
</evidence>
<comment type="subcellular location">
    <subcellularLocation>
        <location evidence="1 7">Cell membrane</location>
        <topology evidence="1 7">Multi-pass membrane protein</topology>
    </subcellularLocation>
</comment>
<evidence type="ECO:0000256" key="3">
    <source>
        <dbReference type="ARBA" id="ARBA00022475"/>
    </source>
</evidence>
<dbReference type="OrthoDB" id="9804439at2"/>
<evidence type="ECO:0000256" key="7">
    <source>
        <dbReference type="RuleBase" id="RU363032"/>
    </source>
</evidence>
<keyword evidence="3" id="KW-1003">Cell membrane</keyword>